<dbReference type="RefSeq" id="WP_068554728.1">
    <property type="nucleotide sequence ID" value="NZ_LOEE01000016.1"/>
</dbReference>
<dbReference type="EMBL" id="LOEE01000016">
    <property type="protein sequence ID" value="KXG77350.1"/>
    <property type="molecule type" value="Genomic_DNA"/>
</dbReference>
<feature type="domain" description="Fibronectin type-III" evidence="2">
    <location>
        <begin position="566"/>
        <end position="660"/>
    </location>
</feature>
<evidence type="ECO:0000313" key="4">
    <source>
        <dbReference type="Proteomes" id="UP000070456"/>
    </source>
</evidence>
<proteinExistence type="predicted"/>
<keyword evidence="4" id="KW-1185">Reference proteome</keyword>
<dbReference type="CDD" id="cd00063">
    <property type="entry name" value="FN3"/>
    <property type="match status" value="4"/>
</dbReference>
<dbReference type="InterPro" id="IPR013783">
    <property type="entry name" value="Ig-like_fold"/>
</dbReference>
<evidence type="ECO:0000313" key="3">
    <source>
        <dbReference type="EMBL" id="KXG77350.1"/>
    </source>
</evidence>
<feature type="domain" description="Fibronectin type-III" evidence="2">
    <location>
        <begin position="750"/>
        <end position="839"/>
    </location>
</feature>
<dbReference type="InterPro" id="IPR050991">
    <property type="entry name" value="ECM_Regulatory_Proteins"/>
</dbReference>
<dbReference type="SMART" id="SM00060">
    <property type="entry name" value="FN3"/>
    <property type="match status" value="5"/>
</dbReference>
<keyword evidence="1" id="KW-0677">Repeat</keyword>
<dbReference type="PANTHER" id="PTHR46708">
    <property type="entry name" value="TENASCIN"/>
    <property type="match status" value="1"/>
</dbReference>
<dbReference type="AlphaFoldDB" id="A0A140L9X5"/>
<dbReference type="SUPFAM" id="SSF49265">
    <property type="entry name" value="Fibronectin type III"/>
    <property type="match status" value="3"/>
</dbReference>
<comment type="caution">
    <text evidence="3">The sequence shown here is derived from an EMBL/GenBank/DDBJ whole genome shotgun (WGS) entry which is preliminary data.</text>
</comment>
<sequence>MKNRKTYLLLLLVMLLNFFMCTDISFAYPEGTPKWEIEDPAGVHSVLEYFIDNADNHYVFYRSSPYLSEVKLAFKSSGSSTFSLKGSIGSTNYPKFYQTQDFSKIYFILSSGSSYTIKSVNSNGTVSNYASFTYASYALDINNSGFVIENEKVYVAARTNANNVVGLIYTVSNSTISSQVLGQNIYISGGAKAGNSINYYGYLYSGGGYGLYSVQQNLSTGALSHTAVTGIYDSARQVKVSNMGSWYFVCRNSSESQTRIIGSKINFYNSDNDFALKDVFTDKDGVDHITYYRQIREKEDGDYYYYPRIDYTNSITSGHHIEYDDSFDTHLAMDSGYNLYGARYSYRNNKQVIAIDKMDYISNPSISGQTATINSIQYTVNIKSGWRYVNSTGQKYKMIVATDSAFTNIVRNDIISNPNPTSTNSFNYTITGLASGTLYWVRLIVMSNGIMETPFKTDFVWYTLPNIPTNASVTGIGSNSLEITWNNNNNSTNGNYTAFEVERSLTGNPAGTDWVKVFDGNATTFKDTGLIPKTQYYYRIRARNGWGQLSGYTNIFSARTTSLPTTPTIIYPTYNAIMADNASLSASSTQEDGLPITYEWQYKKGTMGTWMNIGSGIGSVSWNTTALVDGNDYYVRVRAVLASGDGSAWSQEVPVTVVNLKNIGSVTIGGKTSTGVTLNWTDTNASFINYNIYRKIEPSGAWVKINTVAGKTYIDTGLTPNSNYGYTIEPVCGSKVGTSKTITAVTYANAPTTFTYPNVQVSEIILTWDKNSNPDGTLYELESKKEGGTFAKIYEGTLNAFTHTNLEPNTTYYYRVRAKNSINELSGYSSESYTKTLKPKNSAPNISLVLNDGADATNTTAVTAKVYVADDITPNDKLKVFFQINGGSWIAAGNPNSNGELTYTINLPDIEAKYTILAKVQDEEYAIGIDSETILYSKTAVTDMNAAITNIYNEISKLDLAAPNVRADVGGITATKNSSITVSIAATDDITVQSKLKYRYSINGVYPEDETWKPLISNKVINLGSTGLNKICIEVIDEKGKIGSSTVQIWRINQNIG</sequence>
<gene>
    <name evidence="3" type="ORF">AN619_04760</name>
</gene>
<evidence type="ECO:0000259" key="2">
    <source>
        <dbReference type="PROSITE" id="PS50853"/>
    </source>
</evidence>
<dbReference type="Gene3D" id="2.60.40.10">
    <property type="entry name" value="Immunoglobulins"/>
    <property type="match status" value="4"/>
</dbReference>
<evidence type="ECO:0000256" key="1">
    <source>
        <dbReference type="ARBA" id="ARBA00022737"/>
    </source>
</evidence>
<dbReference type="InterPro" id="IPR003961">
    <property type="entry name" value="FN3_dom"/>
</dbReference>
<organism evidence="3 4">
    <name type="scientific">Thermotalea metallivorans</name>
    <dbReference type="NCBI Taxonomy" id="520762"/>
    <lineage>
        <taxon>Bacteria</taxon>
        <taxon>Bacillati</taxon>
        <taxon>Bacillota</taxon>
        <taxon>Clostridia</taxon>
        <taxon>Peptostreptococcales</taxon>
        <taxon>Thermotaleaceae</taxon>
        <taxon>Thermotalea</taxon>
    </lineage>
</organism>
<feature type="domain" description="Fibronectin type-III" evidence="2">
    <location>
        <begin position="662"/>
        <end position="749"/>
    </location>
</feature>
<dbReference type="PANTHER" id="PTHR46708:SF2">
    <property type="entry name" value="FIBRONECTIN TYPE-III DOMAIN-CONTAINING PROTEIN"/>
    <property type="match status" value="1"/>
</dbReference>
<dbReference type="Proteomes" id="UP000070456">
    <property type="component" value="Unassembled WGS sequence"/>
</dbReference>
<reference evidence="3 4" key="1">
    <citation type="submission" date="2015-12" db="EMBL/GenBank/DDBJ databases">
        <title>Draft genome sequence of the thermoanaerobe Thermotalea metallivorans, an isolate from the runoff channel of the Great Artesian Basin, Australia.</title>
        <authorList>
            <person name="Patel B.K."/>
        </authorList>
    </citation>
    <scope>NUCLEOTIDE SEQUENCE [LARGE SCALE GENOMIC DNA]</scope>
    <source>
        <strain evidence="3 4">B2-1</strain>
    </source>
</reference>
<name>A0A140L9X5_9FIRM</name>
<protein>
    <recommendedName>
        <fullName evidence="2">Fibronectin type-III domain-containing protein</fullName>
    </recommendedName>
</protein>
<dbReference type="PROSITE" id="PS50853">
    <property type="entry name" value="FN3"/>
    <property type="match status" value="4"/>
</dbReference>
<dbReference type="Pfam" id="PF00041">
    <property type="entry name" value="fn3"/>
    <property type="match status" value="2"/>
</dbReference>
<dbReference type="InterPro" id="IPR036116">
    <property type="entry name" value="FN3_sf"/>
</dbReference>
<dbReference type="STRING" id="520762.AN619_04760"/>
<accession>A0A140L9X5</accession>
<feature type="domain" description="Fibronectin type-III" evidence="2">
    <location>
        <begin position="467"/>
        <end position="564"/>
    </location>
</feature>